<dbReference type="Pfam" id="PF06258">
    <property type="entry name" value="Mito_fiss_Elm1"/>
    <property type="match status" value="1"/>
</dbReference>
<dbReference type="AlphaFoldDB" id="A0A4R1GJU7"/>
<keyword evidence="2" id="KW-1185">Reference proteome</keyword>
<comment type="caution">
    <text evidence="1">The sequence shown here is derived from an EMBL/GenBank/DDBJ whole genome shotgun (WGS) entry which is preliminary data.</text>
</comment>
<dbReference type="InterPro" id="IPR009367">
    <property type="entry name" value="Elm1-like"/>
</dbReference>
<evidence type="ECO:0008006" key="3">
    <source>
        <dbReference type="Google" id="ProtNLM"/>
    </source>
</evidence>
<dbReference type="EMBL" id="SMFU01000007">
    <property type="protein sequence ID" value="TCK08584.1"/>
    <property type="molecule type" value="Genomic_DNA"/>
</dbReference>
<sequence>MSNPEIWVLYDGKAGHLSQSLGLAQRLANRSGAVVKTVHAYPRVGLLRLLMLWLSRIGMVWPRLFLSFYRCQLPQGMPQQIVSFGGKVVPLNVALAKRYRCDNILIGNRYGLPPRLFSVLVTARDDRLPNQVATRVPFSSTAKAVNDAQGADDLQGSSKPLWLLLIGGEGSGFCYQEQDWQCLKAAMIDLAEKYDIRWLVSNSRRTPEAGTALLSDPQLLNYCQGVIHYRDSGPGLGSFLRAADRIFVTADSLSMMTEAVAQNRALPVVALRPGQVSVGEGVHQQTLQHYQEANWLAFCDIAAMAQFTPVQPEILATYDQVLEAAINQISLRLARPPQPAGRGVEYYPPSY</sequence>
<dbReference type="Proteomes" id="UP000294546">
    <property type="component" value="Unassembled WGS sequence"/>
</dbReference>
<dbReference type="RefSeq" id="WP_132287454.1">
    <property type="nucleotide sequence ID" value="NZ_SMFU01000007.1"/>
</dbReference>
<gene>
    <name evidence="1" type="ORF">CLV83_0674</name>
</gene>
<evidence type="ECO:0000313" key="1">
    <source>
        <dbReference type="EMBL" id="TCK08584.1"/>
    </source>
</evidence>
<name>A0A4R1GJU7_9GAMM</name>
<proteinExistence type="predicted"/>
<dbReference type="OrthoDB" id="1865at2"/>
<accession>A0A4R1GJU7</accession>
<protein>
    <recommendedName>
        <fullName evidence="3">Mitochondrial fission protein ELM1</fullName>
    </recommendedName>
</protein>
<reference evidence="1 2" key="1">
    <citation type="submission" date="2019-03" db="EMBL/GenBank/DDBJ databases">
        <title>Genomic Encyclopedia of Archaeal and Bacterial Type Strains, Phase II (KMG-II): from individual species to whole genera.</title>
        <authorList>
            <person name="Goeker M."/>
        </authorList>
    </citation>
    <scope>NUCLEOTIDE SEQUENCE [LARGE SCALE GENOMIC DNA]</scope>
    <source>
        <strain evidence="1 2">DSM 27697</strain>
    </source>
</reference>
<organism evidence="1 2">
    <name type="scientific">Marinobacterium mangrovicola</name>
    <dbReference type="NCBI Taxonomy" id="1476959"/>
    <lineage>
        <taxon>Bacteria</taxon>
        <taxon>Pseudomonadati</taxon>
        <taxon>Pseudomonadota</taxon>
        <taxon>Gammaproteobacteria</taxon>
        <taxon>Oceanospirillales</taxon>
        <taxon>Oceanospirillaceae</taxon>
        <taxon>Marinobacterium</taxon>
    </lineage>
</organism>
<evidence type="ECO:0000313" key="2">
    <source>
        <dbReference type="Proteomes" id="UP000294546"/>
    </source>
</evidence>